<dbReference type="Gene3D" id="2.60.120.200">
    <property type="match status" value="1"/>
</dbReference>
<evidence type="ECO:0000259" key="3">
    <source>
        <dbReference type="PROSITE" id="PS51304"/>
    </source>
</evidence>
<proteinExistence type="predicted"/>
<dbReference type="Pfam" id="PF00337">
    <property type="entry name" value="Gal-bind_lectin"/>
    <property type="match status" value="1"/>
</dbReference>
<sequence length="220" mass="24655">MRQRRRRLGHRLRRWRGLRFHEQPGGSRPEALSRPPQPIPQVLPLLPPAPIPVALRPPIRRIETGNTNLSELHHAARAAWSAGVDLLSELQNHPFPAPTPGRKAQACPHSVTLSGADFARRKNMMVIPCGLTLGSHLTVVGQPRPPHPERDPKITEGGEEPVMVSQFMMELQGLRTVDGEAPPRILYFNPRIKGDWSNLSVIEQNSCYRMQWGSAQRCEG</sequence>
<dbReference type="InterPro" id="IPR001079">
    <property type="entry name" value="Galectin_CRD"/>
</dbReference>
<reference evidence="4" key="2">
    <citation type="submission" date="2023-04" db="EMBL/GenBank/DDBJ databases">
        <authorList>
            <person name="Bruccoleri R.E."/>
            <person name="Oakeley E.J."/>
            <person name="Faust A.-M."/>
            <person name="Dessus-Babus S."/>
            <person name="Altorfer M."/>
            <person name="Burckhardt D."/>
            <person name="Oertli M."/>
            <person name="Naumann U."/>
            <person name="Petersen F."/>
            <person name="Wong J."/>
        </authorList>
    </citation>
    <scope>NUCLEOTIDE SEQUENCE</scope>
    <source>
        <strain evidence="4">GSM-AAB239-AS_SAM_17_03QT</strain>
        <tissue evidence="4">Leaf</tissue>
    </source>
</reference>
<evidence type="ECO:0000313" key="4">
    <source>
        <dbReference type="EMBL" id="KAJ6793357.1"/>
    </source>
</evidence>
<dbReference type="EMBL" id="JANAVB010043019">
    <property type="protein sequence ID" value="KAJ6793357.1"/>
    <property type="molecule type" value="Genomic_DNA"/>
</dbReference>
<dbReference type="GO" id="GO:0030246">
    <property type="term" value="F:carbohydrate binding"/>
    <property type="evidence" value="ECO:0007669"/>
    <property type="project" value="UniProtKB-UniRule"/>
</dbReference>
<feature type="domain" description="Galectin" evidence="3">
    <location>
        <begin position="123"/>
        <end position="220"/>
    </location>
</feature>
<name>A0AAX6DNK4_IRIPA</name>
<keyword evidence="5" id="KW-1185">Reference proteome</keyword>
<protein>
    <recommendedName>
        <fullName evidence="1">Galectin</fullName>
    </recommendedName>
</protein>
<dbReference type="PROSITE" id="PS51304">
    <property type="entry name" value="GALECTIN"/>
    <property type="match status" value="1"/>
</dbReference>
<evidence type="ECO:0000313" key="5">
    <source>
        <dbReference type="Proteomes" id="UP001140949"/>
    </source>
</evidence>
<feature type="region of interest" description="Disordered" evidence="2">
    <location>
        <begin position="17"/>
        <end position="39"/>
    </location>
</feature>
<keyword evidence="1" id="KW-0430">Lectin</keyword>
<comment type="caution">
    <text evidence="4">The sequence shown here is derived from an EMBL/GenBank/DDBJ whole genome shotgun (WGS) entry which is preliminary data.</text>
</comment>
<dbReference type="SUPFAM" id="SSF49899">
    <property type="entry name" value="Concanavalin A-like lectins/glucanases"/>
    <property type="match status" value="1"/>
</dbReference>
<reference evidence="4" key="1">
    <citation type="journal article" date="2023" name="GigaByte">
        <title>Genome assembly of the bearded iris, Iris pallida Lam.</title>
        <authorList>
            <person name="Bruccoleri R.E."/>
            <person name="Oakeley E.J."/>
            <person name="Faust A.M.E."/>
            <person name="Altorfer M."/>
            <person name="Dessus-Babus S."/>
            <person name="Burckhardt D."/>
            <person name="Oertli M."/>
            <person name="Naumann U."/>
            <person name="Petersen F."/>
            <person name="Wong J."/>
        </authorList>
    </citation>
    <scope>NUCLEOTIDE SEQUENCE</scope>
    <source>
        <strain evidence="4">GSM-AAB239-AS_SAM_17_03QT</strain>
    </source>
</reference>
<dbReference type="AlphaFoldDB" id="A0AAX6DNK4"/>
<dbReference type="GO" id="GO:1901137">
    <property type="term" value="P:carbohydrate derivative biosynthetic process"/>
    <property type="evidence" value="ECO:0007669"/>
    <property type="project" value="UniProtKB-ARBA"/>
</dbReference>
<gene>
    <name evidence="4" type="ORF">M6B38_236660</name>
</gene>
<dbReference type="Proteomes" id="UP001140949">
    <property type="component" value="Unassembled WGS sequence"/>
</dbReference>
<dbReference type="InterPro" id="IPR013320">
    <property type="entry name" value="ConA-like_dom_sf"/>
</dbReference>
<evidence type="ECO:0000256" key="2">
    <source>
        <dbReference type="SAM" id="MobiDB-lite"/>
    </source>
</evidence>
<organism evidence="4 5">
    <name type="scientific">Iris pallida</name>
    <name type="common">Sweet iris</name>
    <dbReference type="NCBI Taxonomy" id="29817"/>
    <lineage>
        <taxon>Eukaryota</taxon>
        <taxon>Viridiplantae</taxon>
        <taxon>Streptophyta</taxon>
        <taxon>Embryophyta</taxon>
        <taxon>Tracheophyta</taxon>
        <taxon>Spermatophyta</taxon>
        <taxon>Magnoliopsida</taxon>
        <taxon>Liliopsida</taxon>
        <taxon>Asparagales</taxon>
        <taxon>Iridaceae</taxon>
        <taxon>Iridoideae</taxon>
        <taxon>Irideae</taxon>
        <taxon>Iris</taxon>
    </lineage>
</organism>
<accession>A0AAX6DNK4</accession>
<evidence type="ECO:0000256" key="1">
    <source>
        <dbReference type="RuleBase" id="RU102079"/>
    </source>
</evidence>